<reference evidence="2 3" key="1">
    <citation type="submission" date="2011-08" db="EMBL/GenBank/DDBJ databases">
        <authorList>
            <person name="Weinstock G."/>
            <person name="Sodergren E."/>
            <person name="Clifton S."/>
            <person name="Fulton L."/>
            <person name="Fulton B."/>
            <person name="Courtney L."/>
            <person name="Fronick C."/>
            <person name="Harrison M."/>
            <person name="Strong C."/>
            <person name="Farmer C."/>
            <person name="Delahaunty K."/>
            <person name="Markovic C."/>
            <person name="Hall O."/>
            <person name="Minx P."/>
            <person name="Tomlinson C."/>
            <person name="Mitreva M."/>
            <person name="Hou S."/>
            <person name="Chen J."/>
            <person name="Wollam A."/>
            <person name="Pepin K.H."/>
            <person name="Johnson M."/>
            <person name="Bhonagiri V."/>
            <person name="Zhang X."/>
            <person name="Suruliraj S."/>
            <person name="Warren W."/>
            <person name="Chinwalla A."/>
            <person name="Mardis E.R."/>
            <person name="Wilson R.K."/>
        </authorList>
    </citation>
    <scope>NUCLEOTIDE SEQUENCE [LARGE SCALE GENOMIC DNA]</scope>
    <source>
        <strain evidence="2 3">ATCC 51873</strain>
    </source>
</reference>
<dbReference type="HOGENOM" id="CLU_2806475_0_0_6"/>
<feature type="transmembrane region" description="Helical" evidence="1">
    <location>
        <begin position="45"/>
        <end position="66"/>
    </location>
</feature>
<evidence type="ECO:0000313" key="3">
    <source>
        <dbReference type="Proteomes" id="UP000005959"/>
    </source>
</evidence>
<feature type="transmembrane region" description="Helical" evidence="1">
    <location>
        <begin position="17"/>
        <end position="38"/>
    </location>
</feature>
<protein>
    <submittedName>
        <fullName evidence="2">Uncharacterized protein</fullName>
    </submittedName>
</protein>
<gene>
    <name evidence="2" type="ORF">HMPREF0454_01120</name>
</gene>
<keyword evidence="1" id="KW-0472">Membrane</keyword>
<evidence type="ECO:0000313" key="2">
    <source>
        <dbReference type="EMBL" id="EHM45581.1"/>
    </source>
</evidence>
<name>G9Y3B8_HAFAL</name>
<proteinExistence type="predicted"/>
<sequence>MLRIYGLNVSAPDHRNVIVYTNVVFTVIVNGCGLMDLITVKMDYLIEFYDFLSMICGGYIFVFVLIK</sequence>
<accession>G9Y3B8</accession>
<dbReference type="AlphaFoldDB" id="G9Y3B8"/>
<comment type="caution">
    <text evidence="2">The sequence shown here is derived from an EMBL/GenBank/DDBJ whole genome shotgun (WGS) entry which is preliminary data.</text>
</comment>
<keyword evidence="1" id="KW-1133">Transmembrane helix</keyword>
<organism evidence="2 3">
    <name type="scientific">Hafnia alvei ATCC 51873</name>
    <dbReference type="NCBI Taxonomy" id="1002364"/>
    <lineage>
        <taxon>Bacteria</taxon>
        <taxon>Pseudomonadati</taxon>
        <taxon>Pseudomonadota</taxon>
        <taxon>Gammaproteobacteria</taxon>
        <taxon>Enterobacterales</taxon>
        <taxon>Hafniaceae</taxon>
        <taxon>Hafnia</taxon>
    </lineage>
</organism>
<keyword evidence="1" id="KW-0812">Transmembrane</keyword>
<evidence type="ECO:0000256" key="1">
    <source>
        <dbReference type="SAM" id="Phobius"/>
    </source>
</evidence>
<dbReference type="Proteomes" id="UP000005959">
    <property type="component" value="Unassembled WGS sequence"/>
</dbReference>
<dbReference type="EMBL" id="AGCI01000017">
    <property type="protein sequence ID" value="EHM45581.1"/>
    <property type="molecule type" value="Genomic_DNA"/>
</dbReference>